<evidence type="ECO:0000313" key="10">
    <source>
        <dbReference type="Proteomes" id="UP000199600"/>
    </source>
</evidence>
<proteinExistence type="inferred from homology"/>
<evidence type="ECO:0000256" key="6">
    <source>
        <dbReference type="ARBA" id="ARBA00023125"/>
    </source>
</evidence>
<evidence type="ECO:0000256" key="5">
    <source>
        <dbReference type="ARBA" id="ARBA00023124"/>
    </source>
</evidence>
<reference evidence="9 10" key="1">
    <citation type="submission" date="2016-06" db="EMBL/GenBank/DDBJ databases">
        <authorList>
            <person name="Kjaerup R.B."/>
            <person name="Dalgaard T.S."/>
            <person name="Juul-Madsen H.R."/>
        </authorList>
    </citation>
    <scope>NUCLEOTIDE SEQUENCE [LARGE SCALE GENOMIC DNA]</scope>
    <source>
        <strain evidence="9">2</strain>
    </source>
</reference>
<gene>
    <name evidence="9" type="ORF">PROAA_1680009</name>
</gene>
<name>A0A1A8XKZ2_9RHOO</name>
<keyword evidence="7" id="KW-0456">Lyase</keyword>
<comment type="similarity">
    <text evidence="1 8">Belongs to the SOS response-associated peptidase family.</text>
</comment>
<keyword evidence="5" id="KW-0190">Covalent protein-DNA linkage</keyword>
<dbReference type="GO" id="GO:0008233">
    <property type="term" value="F:peptidase activity"/>
    <property type="evidence" value="ECO:0007669"/>
    <property type="project" value="UniProtKB-KW"/>
</dbReference>
<dbReference type="GO" id="GO:0003697">
    <property type="term" value="F:single-stranded DNA binding"/>
    <property type="evidence" value="ECO:0007669"/>
    <property type="project" value="InterPro"/>
</dbReference>
<keyword evidence="10" id="KW-1185">Reference proteome</keyword>
<sequence length="236" mass="27375">MCGRYVTPGEADIERYWHIGRHNWRSPFANVRQTRYNVAPQQGNPRSYVPVIRANEDGTLELTDMQWWLLPFWSKETRIKYSTFNARAEGAATAASFREPFKRRRCLIPALGWYEWQVLPNGKQPWYLYSANKEPLAFAGLWDRWEKGEQAIESCTIIVGEANPAVRQVHDRMPLLIPRERQAEWMSRELTDAEEVKNILQPTASEAIAFHRVSNRVGNAKDDDVSMIEPLEREGA</sequence>
<keyword evidence="4 8" id="KW-0378">Hydrolase</keyword>
<dbReference type="RefSeq" id="WP_186410289.1">
    <property type="nucleotide sequence ID" value="NZ_FLQY01000077.1"/>
</dbReference>
<dbReference type="AlphaFoldDB" id="A0A1A8XKZ2"/>
<dbReference type="Gene3D" id="3.90.1680.10">
    <property type="entry name" value="SOS response associated peptidase-like"/>
    <property type="match status" value="1"/>
</dbReference>
<dbReference type="GO" id="GO:0006508">
    <property type="term" value="P:proteolysis"/>
    <property type="evidence" value="ECO:0007669"/>
    <property type="project" value="UniProtKB-KW"/>
</dbReference>
<dbReference type="GO" id="GO:0106300">
    <property type="term" value="P:protein-DNA covalent cross-linking repair"/>
    <property type="evidence" value="ECO:0007669"/>
    <property type="project" value="InterPro"/>
</dbReference>
<dbReference type="EMBL" id="FLQY01000077">
    <property type="protein sequence ID" value="SBT05815.1"/>
    <property type="molecule type" value="Genomic_DNA"/>
</dbReference>
<evidence type="ECO:0000313" key="9">
    <source>
        <dbReference type="EMBL" id="SBT05815.1"/>
    </source>
</evidence>
<keyword evidence="3" id="KW-0227">DNA damage</keyword>
<dbReference type="Pfam" id="PF02586">
    <property type="entry name" value="SRAP"/>
    <property type="match status" value="1"/>
</dbReference>
<evidence type="ECO:0000256" key="4">
    <source>
        <dbReference type="ARBA" id="ARBA00022801"/>
    </source>
</evidence>
<dbReference type="PANTHER" id="PTHR13604">
    <property type="entry name" value="DC12-RELATED"/>
    <property type="match status" value="1"/>
</dbReference>
<dbReference type="PANTHER" id="PTHR13604:SF0">
    <property type="entry name" value="ABASIC SITE PROCESSING PROTEIN HMCES"/>
    <property type="match status" value="1"/>
</dbReference>
<evidence type="ECO:0000256" key="8">
    <source>
        <dbReference type="RuleBase" id="RU364100"/>
    </source>
</evidence>
<dbReference type="InterPro" id="IPR036590">
    <property type="entry name" value="SRAP-like"/>
</dbReference>
<evidence type="ECO:0000256" key="3">
    <source>
        <dbReference type="ARBA" id="ARBA00022763"/>
    </source>
</evidence>
<dbReference type="SUPFAM" id="SSF143081">
    <property type="entry name" value="BB1717-like"/>
    <property type="match status" value="1"/>
</dbReference>
<evidence type="ECO:0000256" key="2">
    <source>
        <dbReference type="ARBA" id="ARBA00022670"/>
    </source>
</evidence>
<organism evidence="9 10">
    <name type="scientific">Candidatus Propionivibrio aalborgensis</name>
    <dbReference type="NCBI Taxonomy" id="1860101"/>
    <lineage>
        <taxon>Bacteria</taxon>
        <taxon>Pseudomonadati</taxon>
        <taxon>Pseudomonadota</taxon>
        <taxon>Betaproteobacteria</taxon>
        <taxon>Rhodocyclales</taxon>
        <taxon>Rhodocyclaceae</taxon>
        <taxon>Propionivibrio</taxon>
    </lineage>
</organism>
<dbReference type="InterPro" id="IPR003738">
    <property type="entry name" value="SRAP"/>
</dbReference>
<keyword evidence="2 8" id="KW-0645">Protease</keyword>
<dbReference type="Proteomes" id="UP000199600">
    <property type="component" value="Unassembled WGS sequence"/>
</dbReference>
<dbReference type="GO" id="GO:0016829">
    <property type="term" value="F:lyase activity"/>
    <property type="evidence" value="ECO:0007669"/>
    <property type="project" value="UniProtKB-KW"/>
</dbReference>
<accession>A0A1A8XKZ2</accession>
<keyword evidence="6" id="KW-0238">DNA-binding</keyword>
<evidence type="ECO:0000256" key="7">
    <source>
        <dbReference type="ARBA" id="ARBA00023239"/>
    </source>
</evidence>
<dbReference type="EC" id="3.4.-.-" evidence="8"/>
<evidence type="ECO:0000256" key="1">
    <source>
        <dbReference type="ARBA" id="ARBA00008136"/>
    </source>
</evidence>
<protein>
    <recommendedName>
        <fullName evidence="8">Abasic site processing protein</fullName>
        <ecNumber evidence="8">3.4.-.-</ecNumber>
    </recommendedName>
</protein>